<evidence type="ECO:0000256" key="5">
    <source>
        <dbReference type="ARBA" id="ARBA00023163"/>
    </source>
</evidence>
<reference evidence="8" key="1">
    <citation type="submission" date="2019-08" db="EMBL/GenBank/DDBJ databases">
        <authorList>
            <person name="Kucharzyk K."/>
            <person name="Murdoch R.W."/>
            <person name="Higgins S."/>
            <person name="Loffler F."/>
        </authorList>
    </citation>
    <scope>NUCLEOTIDE SEQUENCE</scope>
</reference>
<accession>A0A644W3N6</accession>
<name>A0A644W3N6_9ZZZZ</name>
<dbReference type="EMBL" id="VSSQ01000596">
    <property type="protein sequence ID" value="MPL98207.1"/>
    <property type="molecule type" value="Genomic_DNA"/>
</dbReference>
<organism evidence="8">
    <name type="scientific">bioreactor metagenome</name>
    <dbReference type="NCBI Taxonomy" id="1076179"/>
    <lineage>
        <taxon>unclassified sequences</taxon>
        <taxon>metagenomes</taxon>
        <taxon>ecological metagenomes</taxon>
    </lineage>
</organism>
<keyword evidence="3" id="KW-0731">Sigma factor</keyword>
<evidence type="ECO:0000259" key="7">
    <source>
        <dbReference type="Pfam" id="PF08281"/>
    </source>
</evidence>
<dbReference type="Pfam" id="PF08281">
    <property type="entry name" value="Sigma70_r4_2"/>
    <property type="match status" value="1"/>
</dbReference>
<dbReference type="InterPro" id="IPR039425">
    <property type="entry name" value="RNA_pol_sigma-70-like"/>
</dbReference>
<dbReference type="SUPFAM" id="SSF88659">
    <property type="entry name" value="Sigma3 and sigma4 domains of RNA polymerase sigma factors"/>
    <property type="match status" value="1"/>
</dbReference>
<dbReference type="PANTHER" id="PTHR43133:SF8">
    <property type="entry name" value="RNA POLYMERASE SIGMA FACTOR HI_1459-RELATED"/>
    <property type="match status" value="1"/>
</dbReference>
<keyword evidence="2" id="KW-0805">Transcription regulation</keyword>
<dbReference type="GO" id="GO:0003677">
    <property type="term" value="F:DNA binding"/>
    <property type="evidence" value="ECO:0007669"/>
    <property type="project" value="UniProtKB-KW"/>
</dbReference>
<dbReference type="SUPFAM" id="SSF88946">
    <property type="entry name" value="Sigma2 domain of RNA polymerase sigma factors"/>
    <property type="match status" value="1"/>
</dbReference>
<dbReference type="InterPro" id="IPR014284">
    <property type="entry name" value="RNA_pol_sigma-70_dom"/>
</dbReference>
<evidence type="ECO:0000256" key="4">
    <source>
        <dbReference type="ARBA" id="ARBA00023125"/>
    </source>
</evidence>
<dbReference type="CDD" id="cd06171">
    <property type="entry name" value="Sigma70_r4"/>
    <property type="match status" value="1"/>
</dbReference>
<dbReference type="AlphaFoldDB" id="A0A644W3N6"/>
<evidence type="ECO:0000313" key="8">
    <source>
        <dbReference type="EMBL" id="MPL98207.1"/>
    </source>
</evidence>
<dbReference type="NCBIfam" id="TIGR02937">
    <property type="entry name" value="sigma70-ECF"/>
    <property type="match status" value="1"/>
</dbReference>
<evidence type="ECO:0000256" key="2">
    <source>
        <dbReference type="ARBA" id="ARBA00023015"/>
    </source>
</evidence>
<dbReference type="InterPro" id="IPR013249">
    <property type="entry name" value="RNA_pol_sigma70_r4_t2"/>
</dbReference>
<dbReference type="InterPro" id="IPR007627">
    <property type="entry name" value="RNA_pol_sigma70_r2"/>
</dbReference>
<feature type="domain" description="RNA polymerase sigma-70 region 2" evidence="6">
    <location>
        <begin position="15"/>
        <end position="74"/>
    </location>
</feature>
<protein>
    <submittedName>
        <fullName evidence="8">RNA polymerase sigma factor FliA</fullName>
    </submittedName>
</protein>
<dbReference type="InterPro" id="IPR013324">
    <property type="entry name" value="RNA_pol_sigma_r3/r4-like"/>
</dbReference>
<evidence type="ECO:0000256" key="3">
    <source>
        <dbReference type="ARBA" id="ARBA00023082"/>
    </source>
</evidence>
<dbReference type="PANTHER" id="PTHR43133">
    <property type="entry name" value="RNA POLYMERASE ECF-TYPE SIGMA FACTO"/>
    <property type="match status" value="1"/>
</dbReference>
<sequence>MEKTQFTNQILSLTDKLFRLAKSILRNEDAARDAVQDLNLKLWEKRIQLNLVENIPAFVMRSMRNQCLDMIRQKHENSELTTEIIHDGLTPYERAEQKDMAKRVCQMIDSLPELQRTIIRMRDVEGMELKDIAFVAGISENAVSVNLSRARQKIRDQLLKETKLVEEKIWNT</sequence>
<feature type="domain" description="RNA polymerase sigma factor 70 region 4 type 2" evidence="7">
    <location>
        <begin position="106"/>
        <end position="154"/>
    </location>
</feature>
<keyword evidence="5" id="KW-0804">Transcription</keyword>
<dbReference type="InterPro" id="IPR013325">
    <property type="entry name" value="RNA_pol_sigma_r2"/>
</dbReference>
<comment type="caution">
    <text evidence="8">The sequence shown here is derived from an EMBL/GenBank/DDBJ whole genome shotgun (WGS) entry which is preliminary data.</text>
</comment>
<keyword evidence="4" id="KW-0238">DNA-binding</keyword>
<dbReference type="GO" id="GO:0006352">
    <property type="term" value="P:DNA-templated transcription initiation"/>
    <property type="evidence" value="ECO:0007669"/>
    <property type="project" value="InterPro"/>
</dbReference>
<dbReference type="InterPro" id="IPR036388">
    <property type="entry name" value="WH-like_DNA-bd_sf"/>
</dbReference>
<evidence type="ECO:0000259" key="6">
    <source>
        <dbReference type="Pfam" id="PF04542"/>
    </source>
</evidence>
<gene>
    <name evidence="8" type="primary">fliA_5</name>
    <name evidence="8" type="ORF">SDC9_44407</name>
</gene>
<dbReference type="Gene3D" id="1.10.1740.10">
    <property type="match status" value="1"/>
</dbReference>
<dbReference type="Gene3D" id="1.10.10.10">
    <property type="entry name" value="Winged helix-like DNA-binding domain superfamily/Winged helix DNA-binding domain"/>
    <property type="match status" value="1"/>
</dbReference>
<dbReference type="Pfam" id="PF04542">
    <property type="entry name" value="Sigma70_r2"/>
    <property type="match status" value="1"/>
</dbReference>
<comment type="similarity">
    <text evidence="1">Belongs to the sigma-70 factor family. ECF subfamily.</text>
</comment>
<dbReference type="GO" id="GO:0016987">
    <property type="term" value="F:sigma factor activity"/>
    <property type="evidence" value="ECO:0007669"/>
    <property type="project" value="UniProtKB-KW"/>
</dbReference>
<evidence type="ECO:0000256" key="1">
    <source>
        <dbReference type="ARBA" id="ARBA00010641"/>
    </source>
</evidence>
<proteinExistence type="inferred from homology"/>